<reference evidence="1" key="1">
    <citation type="submission" date="2022-06" db="EMBL/GenBank/DDBJ databases">
        <authorList>
            <person name="Legras J.-L."/>
            <person name="Devillers H."/>
            <person name="Grondin C."/>
        </authorList>
    </citation>
    <scope>NUCLEOTIDE SEQUENCE</scope>
    <source>
        <strain evidence="1">CLIB 1444</strain>
    </source>
</reference>
<accession>A0ACA9Y9Z8</accession>
<evidence type="ECO:0000313" key="2">
    <source>
        <dbReference type="Proteomes" id="UP001152531"/>
    </source>
</evidence>
<name>A0ACA9Y9Z8_9ASCO</name>
<keyword evidence="2" id="KW-1185">Reference proteome</keyword>
<organism evidence="1 2">
    <name type="scientific">[Candida] jaroonii</name>
    <dbReference type="NCBI Taxonomy" id="467808"/>
    <lineage>
        <taxon>Eukaryota</taxon>
        <taxon>Fungi</taxon>
        <taxon>Dikarya</taxon>
        <taxon>Ascomycota</taxon>
        <taxon>Saccharomycotina</taxon>
        <taxon>Pichiomycetes</taxon>
        <taxon>Debaryomycetaceae</taxon>
        <taxon>Yamadazyma</taxon>
    </lineage>
</organism>
<dbReference type="Proteomes" id="UP001152531">
    <property type="component" value="Unassembled WGS sequence"/>
</dbReference>
<proteinExistence type="predicted"/>
<gene>
    <name evidence="1" type="ORF">CLIB1444_07S04632</name>
</gene>
<sequence length="899" mass="102577">MKEDYDISQKVDGVSFNWNLFPSTRLEASQLSSPIGCLYSPLHKRAEQFQEIQLLDKLPLRCELCENFINPYIKIDRASRMWVCPYCEEKSSFPRDYELPLPGSDIEQWPLELRQSSSTIEYKLPSDASIASDNYTPTYWFILDSYQHVDELQNEKEVSFNSLKSNICKVIDKLPEGTSIGLITYDEFVFCHKINKRDSIAITKKDIHQLDAETGKIVNEKKTRLFENNSSYKVLKKLGCTPGLSRDSTSSPLVTNQYLTTVTNQNKSQIMEYIQSLKPKLINSFKPPRSTGLALYVISSLLSQASYKGFIGHVSLFCGGPCTESPGNIIDITKTSALRGHNDIANFEIPQFLSSSKFYKTLSLVASGFSLENAASVYNKSSGRETDYPVDGNAPKWTFDLFSGSLDQVGIYEMKSLSSHTVGGIYLFDSFNSPQFTSQLLDNFDSSKFRTFNNILTVKTSSRLKVSRLIGNGHALPSSYQSEKHYELHHQKIADHLSVFDSGLKKKSFTNQWLFNVLSTEDTLSIFFEPETASTSSRLESEGAEDYYIQFQLKYWDPNEKLWKLRITNINRKSTLYYLKSNKVKMTDGSYKLVNSKSKIIKEKELLSSFDQSTFMILLARLLLDKIDTTLGFEKFDDIIKDIDRTVIKLLFHFGGLSLNIKSGSGANPYSGLLSDIVEKYEINRNFTDLPSMAYNLRKNPLLIRIFNSSPDETAYYHHWFQRTNDILSKSIIQPKLFQVNEQSAKEVSLDSQNVQQCPPGSFLIMDSIFSITIYSNGEDLKLHHSDNQGLMYDNKEILKIPFDFIATLPPRPVSPKFIVTQKNHSQARFLLARLNPSEDTLEQNFEKLSVSNKGFFGLFNRNPKPYTNLLTDDISLDNYYNGLIHAVQNYRVTDEQLI</sequence>
<comment type="caution">
    <text evidence="1">The sequence shown here is derived from an EMBL/GenBank/DDBJ whole genome shotgun (WGS) entry which is preliminary data.</text>
</comment>
<dbReference type="EMBL" id="CALSDN010000007">
    <property type="protein sequence ID" value="CAH6721885.1"/>
    <property type="molecule type" value="Genomic_DNA"/>
</dbReference>
<evidence type="ECO:0000313" key="1">
    <source>
        <dbReference type="EMBL" id="CAH6721885.1"/>
    </source>
</evidence>
<protein>
    <submittedName>
        <fullName evidence="1">Protein transport protein Sec23p</fullName>
    </submittedName>
</protein>